<protein>
    <submittedName>
        <fullName evidence="1">Uncharacterized protein</fullName>
    </submittedName>
</protein>
<reference evidence="1 2" key="2">
    <citation type="journal article" date="2022" name="Mol. Ecol. Resour.">
        <title>The genomes of chicory, endive, great burdock and yacon provide insights into Asteraceae paleo-polyploidization history and plant inulin production.</title>
        <authorList>
            <person name="Fan W."/>
            <person name="Wang S."/>
            <person name="Wang H."/>
            <person name="Wang A."/>
            <person name="Jiang F."/>
            <person name="Liu H."/>
            <person name="Zhao H."/>
            <person name="Xu D."/>
            <person name="Zhang Y."/>
        </authorList>
    </citation>
    <scope>NUCLEOTIDE SEQUENCE [LARGE SCALE GENOMIC DNA]</scope>
    <source>
        <strain evidence="2">cv. Yunnan</strain>
        <tissue evidence="1">Leaves</tissue>
    </source>
</reference>
<evidence type="ECO:0000313" key="2">
    <source>
        <dbReference type="Proteomes" id="UP001056120"/>
    </source>
</evidence>
<dbReference type="EMBL" id="CM042020">
    <property type="protein sequence ID" value="KAI3820977.1"/>
    <property type="molecule type" value="Genomic_DNA"/>
</dbReference>
<reference evidence="2" key="1">
    <citation type="journal article" date="2022" name="Mol. Ecol. Resour.">
        <title>The genomes of chicory, endive, great burdock and yacon provide insights into Asteraceae palaeo-polyploidization history and plant inulin production.</title>
        <authorList>
            <person name="Fan W."/>
            <person name="Wang S."/>
            <person name="Wang H."/>
            <person name="Wang A."/>
            <person name="Jiang F."/>
            <person name="Liu H."/>
            <person name="Zhao H."/>
            <person name="Xu D."/>
            <person name="Zhang Y."/>
        </authorList>
    </citation>
    <scope>NUCLEOTIDE SEQUENCE [LARGE SCALE GENOMIC DNA]</scope>
    <source>
        <strain evidence="2">cv. Yunnan</strain>
    </source>
</reference>
<proteinExistence type="predicted"/>
<keyword evidence="2" id="KW-1185">Reference proteome</keyword>
<gene>
    <name evidence="1" type="ORF">L1987_08533</name>
</gene>
<dbReference type="Proteomes" id="UP001056120">
    <property type="component" value="Linkage Group LG03"/>
</dbReference>
<accession>A0ACB9JNX4</accession>
<comment type="caution">
    <text evidence="1">The sequence shown here is derived from an EMBL/GenBank/DDBJ whole genome shotgun (WGS) entry which is preliminary data.</text>
</comment>
<evidence type="ECO:0000313" key="1">
    <source>
        <dbReference type="EMBL" id="KAI3820977.1"/>
    </source>
</evidence>
<organism evidence="1 2">
    <name type="scientific">Smallanthus sonchifolius</name>
    <dbReference type="NCBI Taxonomy" id="185202"/>
    <lineage>
        <taxon>Eukaryota</taxon>
        <taxon>Viridiplantae</taxon>
        <taxon>Streptophyta</taxon>
        <taxon>Embryophyta</taxon>
        <taxon>Tracheophyta</taxon>
        <taxon>Spermatophyta</taxon>
        <taxon>Magnoliopsida</taxon>
        <taxon>eudicotyledons</taxon>
        <taxon>Gunneridae</taxon>
        <taxon>Pentapetalae</taxon>
        <taxon>asterids</taxon>
        <taxon>campanulids</taxon>
        <taxon>Asterales</taxon>
        <taxon>Asteraceae</taxon>
        <taxon>Asteroideae</taxon>
        <taxon>Heliantheae alliance</taxon>
        <taxon>Millerieae</taxon>
        <taxon>Smallanthus</taxon>
    </lineage>
</organism>
<sequence length="261" mass="28966">MTYLGHIQDFLGTAKSSPSDDADEKTEDDDNNNDAPTDNANIDQNNPMFEHKTLQDTPDDFIDTAHVSIPPQGNIRSPSSDIVRQNTPPPQTSAAIPAWTVELKAQNTSLQKAVEVLTTLVTTLKFAVLSQVAEIKNFKLSHVEFSKVKSFKRLMKGPSCKNFRISSSWSTLNDAGRKGENKDKDNDAEDVDNFFDDADYGHFAPGHQQKAPETIVAENIVPENVVVQKDKGKGILIYKETQIPKIPETPIVENVEINNYL</sequence>
<name>A0ACB9JNX4_9ASTR</name>